<evidence type="ECO:0000259" key="3">
    <source>
        <dbReference type="Pfam" id="PF02638"/>
    </source>
</evidence>
<dbReference type="RefSeq" id="WP_098522728.1">
    <property type="nucleotide sequence ID" value="NZ_NUYJ01000018.1"/>
</dbReference>
<dbReference type="Gene3D" id="3.20.20.80">
    <property type="entry name" value="Glycosidases"/>
    <property type="match status" value="1"/>
</dbReference>
<dbReference type="PANTHER" id="PTHR43405:SF1">
    <property type="entry name" value="GLYCOSYL HYDROLASE DIGH"/>
    <property type="match status" value="1"/>
</dbReference>
<dbReference type="InterPro" id="IPR017853">
    <property type="entry name" value="GH"/>
</dbReference>
<dbReference type="InterPro" id="IPR003790">
    <property type="entry name" value="GHL10"/>
</dbReference>
<dbReference type="Gene3D" id="2.60.40.10">
    <property type="entry name" value="Immunoglobulins"/>
    <property type="match status" value="1"/>
</dbReference>
<sequence>MIFKKLLMSCCSVILIIPFLFITSRPTQAEVPTTYQKHELRAAWIASVLNIDWPSKPGLPVEKQKQEFIKLLDDVKNVGMNAVVMQIKPTADAFYPSQYGPWSEYLTGVQGKDPGYDPLAFMVEEAHKRNLEFHAWFNPYRITMNHTNLNQLAENHPAKQHPDWVVSYGGKLYYNPGIPEVKNFITEGILEVVQNYDIDAVHMDDYFYPYKVTGEEFPDQNTYKTYNNGKFSNIGDWRRDNVNQLVSGLNTAIKQEKSYVKFGISPFGVWRNIADDPTGSNTTAGQRNYDDLYADTREWIQKGYIDYITPQIYWNIGFTPAAYDVLLDWWVKETENKPIHLYIGQAAYKINNNSVPAWSDPEEYPRQITLNHQFSQIKGSMHFSLKDINNNPLGIKDRLQKDIYKHPALIPPMPWLDQDPPKQPTLKGAIARNDGIALGIIDNRNNDSTYYAIYRVDEKNGVDIQKAENLLTYLLTTVRKTKPGEIYVDKTAVSGETYTYAVTALDRLHNESIPSSKTTIIAK</sequence>
<name>A0AA44Q9Z1_BACCE</name>
<protein>
    <recommendedName>
        <fullName evidence="3">Glycosyl hydrolase-like 10 domain-containing protein</fullName>
    </recommendedName>
</protein>
<keyword evidence="1 2" id="KW-0732">Signal</keyword>
<feature type="domain" description="Glycosyl hydrolase-like 10" evidence="3">
    <location>
        <begin position="39"/>
        <end position="359"/>
    </location>
</feature>
<comment type="caution">
    <text evidence="4">The sequence shown here is derived from an EMBL/GenBank/DDBJ whole genome shotgun (WGS) entry which is preliminary data.</text>
</comment>
<evidence type="ECO:0000313" key="5">
    <source>
        <dbReference type="Proteomes" id="UP000226357"/>
    </source>
</evidence>
<dbReference type="SUPFAM" id="SSF51445">
    <property type="entry name" value="(Trans)glycosidases"/>
    <property type="match status" value="1"/>
</dbReference>
<reference evidence="4 5" key="1">
    <citation type="submission" date="2017-09" db="EMBL/GenBank/DDBJ databases">
        <title>Large-scale bioinformatics analysis of Bacillus genomes uncovers conserved roles of natural products in bacterial physiology.</title>
        <authorList>
            <consortium name="Agbiome Team Llc"/>
            <person name="Bleich R.M."/>
            <person name="Grubbs K.J."/>
            <person name="Santa Maria K.C."/>
            <person name="Allen S.E."/>
            <person name="Farag S."/>
            <person name="Shank E.A."/>
            <person name="Bowers A."/>
        </authorList>
    </citation>
    <scope>NUCLEOTIDE SEQUENCE [LARGE SCALE GENOMIC DNA]</scope>
    <source>
        <strain evidence="4 5">AFS067272</strain>
    </source>
</reference>
<organism evidence="4 5">
    <name type="scientific">Bacillus cereus</name>
    <dbReference type="NCBI Taxonomy" id="1396"/>
    <lineage>
        <taxon>Bacteria</taxon>
        <taxon>Bacillati</taxon>
        <taxon>Bacillota</taxon>
        <taxon>Bacilli</taxon>
        <taxon>Bacillales</taxon>
        <taxon>Bacillaceae</taxon>
        <taxon>Bacillus</taxon>
        <taxon>Bacillus cereus group</taxon>
    </lineage>
</organism>
<dbReference type="InterPro" id="IPR013783">
    <property type="entry name" value="Ig-like_fold"/>
</dbReference>
<proteinExistence type="predicted"/>
<dbReference type="AlphaFoldDB" id="A0AA44Q9Z1"/>
<evidence type="ECO:0000256" key="2">
    <source>
        <dbReference type="SAM" id="SignalP"/>
    </source>
</evidence>
<evidence type="ECO:0000256" key="1">
    <source>
        <dbReference type="ARBA" id="ARBA00022729"/>
    </source>
</evidence>
<feature type="signal peptide" evidence="2">
    <location>
        <begin position="1"/>
        <end position="29"/>
    </location>
</feature>
<gene>
    <name evidence="4" type="ORF">COK38_14715</name>
</gene>
<dbReference type="Proteomes" id="UP000226357">
    <property type="component" value="Unassembled WGS sequence"/>
</dbReference>
<dbReference type="InterPro" id="IPR052177">
    <property type="entry name" value="Divisome_Glycosyl_Hydrolase"/>
</dbReference>
<dbReference type="EMBL" id="NVBO01000120">
    <property type="protein sequence ID" value="PFR99818.1"/>
    <property type="molecule type" value="Genomic_DNA"/>
</dbReference>
<dbReference type="Pfam" id="PF02638">
    <property type="entry name" value="GHL10"/>
    <property type="match status" value="1"/>
</dbReference>
<feature type="chain" id="PRO_5041438997" description="Glycosyl hydrolase-like 10 domain-containing protein" evidence="2">
    <location>
        <begin position="30"/>
        <end position="523"/>
    </location>
</feature>
<evidence type="ECO:0000313" key="4">
    <source>
        <dbReference type="EMBL" id="PFR99818.1"/>
    </source>
</evidence>
<accession>A0AA44Q9Z1</accession>
<dbReference type="PANTHER" id="PTHR43405">
    <property type="entry name" value="GLYCOSYL HYDROLASE DIGH"/>
    <property type="match status" value="1"/>
</dbReference>